<feature type="transmembrane region" description="Helical" evidence="9">
    <location>
        <begin position="81"/>
        <end position="98"/>
    </location>
</feature>
<feature type="transmembrane region" description="Helical" evidence="9">
    <location>
        <begin position="267"/>
        <end position="291"/>
    </location>
</feature>
<name>A0A6P3WVZ8_DINQU</name>
<reference evidence="11" key="1">
    <citation type="submission" date="2025-08" db="UniProtKB">
        <authorList>
            <consortium name="RefSeq"/>
        </authorList>
    </citation>
    <scope>IDENTIFICATION</scope>
</reference>
<evidence type="ECO:0000256" key="2">
    <source>
        <dbReference type="ARBA" id="ARBA00022606"/>
    </source>
</evidence>
<evidence type="ECO:0000256" key="8">
    <source>
        <dbReference type="ARBA" id="ARBA00023224"/>
    </source>
</evidence>
<keyword evidence="6 9" id="KW-0472">Membrane</keyword>
<comment type="subcellular location">
    <subcellularLocation>
        <location evidence="9">Cell membrane</location>
        <topology evidence="9">Multi-pass membrane protein</topology>
    </subcellularLocation>
    <subcellularLocation>
        <location evidence="1">Membrane</location>
        <topology evidence="1">Multi-pass membrane protein</topology>
    </subcellularLocation>
</comment>
<dbReference type="InterPro" id="IPR004117">
    <property type="entry name" value="7tm6_olfct_rcpt"/>
</dbReference>
<dbReference type="Proteomes" id="UP000515204">
    <property type="component" value="Unplaced"/>
</dbReference>
<keyword evidence="4 9" id="KW-0552">Olfaction</keyword>
<comment type="similarity">
    <text evidence="9">Belongs to the insect chemoreceptor superfamily. Heteromeric odorant receptor channel (TC 1.A.69) family.</text>
</comment>
<comment type="caution">
    <text evidence="9">Lacks conserved residue(s) required for the propagation of feature annotation.</text>
</comment>
<dbReference type="GO" id="GO:0004984">
    <property type="term" value="F:olfactory receptor activity"/>
    <property type="evidence" value="ECO:0007669"/>
    <property type="project" value="InterPro"/>
</dbReference>
<dbReference type="GO" id="GO:0005549">
    <property type="term" value="F:odorant binding"/>
    <property type="evidence" value="ECO:0007669"/>
    <property type="project" value="InterPro"/>
</dbReference>
<organism evidence="10 11">
    <name type="scientific">Dinoponera quadriceps</name>
    <name type="common">South American ant</name>
    <dbReference type="NCBI Taxonomy" id="609295"/>
    <lineage>
        <taxon>Eukaryota</taxon>
        <taxon>Metazoa</taxon>
        <taxon>Ecdysozoa</taxon>
        <taxon>Arthropoda</taxon>
        <taxon>Hexapoda</taxon>
        <taxon>Insecta</taxon>
        <taxon>Pterygota</taxon>
        <taxon>Neoptera</taxon>
        <taxon>Endopterygota</taxon>
        <taxon>Hymenoptera</taxon>
        <taxon>Apocrita</taxon>
        <taxon>Aculeata</taxon>
        <taxon>Formicoidea</taxon>
        <taxon>Formicidae</taxon>
        <taxon>Ponerinae</taxon>
        <taxon>Ponerini</taxon>
        <taxon>Dinoponera</taxon>
    </lineage>
</organism>
<evidence type="ECO:0000256" key="4">
    <source>
        <dbReference type="ARBA" id="ARBA00022725"/>
    </source>
</evidence>
<evidence type="ECO:0000256" key="3">
    <source>
        <dbReference type="ARBA" id="ARBA00022692"/>
    </source>
</evidence>
<evidence type="ECO:0000256" key="7">
    <source>
        <dbReference type="ARBA" id="ARBA00023170"/>
    </source>
</evidence>
<keyword evidence="3 9" id="KW-0812">Transmembrane</keyword>
<evidence type="ECO:0000256" key="1">
    <source>
        <dbReference type="ARBA" id="ARBA00004141"/>
    </source>
</evidence>
<dbReference type="Pfam" id="PF02949">
    <property type="entry name" value="7tm_6"/>
    <property type="match status" value="1"/>
</dbReference>
<keyword evidence="10" id="KW-1185">Reference proteome</keyword>
<feature type="transmembrane region" description="Helical" evidence="9">
    <location>
        <begin position="187"/>
        <end position="205"/>
    </location>
</feature>
<evidence type="ECO:0000313" key="11">
    <source>
        <dbReference type="RefSeq" id="XP_014470225.1"/>
    </source>
</evidence>
<dbReference type="KEGG" id="dqu:106742106"/>
<dbReference type="PANTHER" id="PTHR21137">
    <property type="entry name" value="ODORANT RECEPTOR"/>
    <property type="match status" value="1"/>
</dbReference>
<feature type="transmembrane region" description="Helical" evidence="9">
    <location>
        <begin position="46"/>
        <end position="69"/>
    </location>
</feature>
<dbReference type="GeneID" id="106742106"/>
<feature type="transmembrane region" description="Helical" evidence="9">
    <location>
        <begin position="303"/>
        <end position="329"/>
    </location>
</feature>
<dbReference type="GO" id="GO:0007165">
    <property type="term" value="P:signal transduction"/>
    <property type="evidence" value="ECO:0007669"/>
    <property type="project" value="UniProtKB-KW"/>
</dbReference>
<dbReference type="PANTHER" id="PTHR21137:SF42">
    <property type="entry name" value="ODORANT RECEPTOR 83A"/>
    <property type="match status" value="1"/>
</dbReference>
<keyword evidence="7 9" id="KW-0675">Receptor</keyword>
<evidence type="ECO:0000256" key="5">
    <source>
        <dbReference type="ARBA" id="ARBA00022989"/>
    </source>
</evidence>
<sequence>MDNSEQLAQTDLEWAVGVNRISLKILGLWPDDKLTRRQNFFADARALSIFTLMMFAAIVPQMFAMFHVWGDLIAFTDNLQISVPFSVTVMKFFIMWIRKEELKPLVNMIVNDWFKKKTTMERKMMIKQARIARTIVILGGSMMTLASIILIIPPCFGYSMRYLTNVTDSGRPLLLQSYFLHEIDTPFFEIVFIGQALSISFAAISYTGIDNFLGLVVFHICAQLDLLKYRLLNLHNFTDFNAGLSYNVKDHLRLIRSVDVIDNTFNLMLLALLMFFGVLFCMQGFLIISIIDGEGGDVSVTRICWLVSILINTFAHMCLYCVVGEILIAKCEGVYYATYGYSWYSLKPKQARSMMMMMIRAEKPLYITAGRIFPMTMSLFCSLIKTSAGYISVLLTNR</sequence>
<feature type="transmembrane region" description="Helical" evidence="9">
    <location>
        <begin position="131"/>
        <end position="152"/>
    </location>
</feature>
<keyword evidence="2 9" id="KW-0716">Sensory transduction</keyword>
<protein>
    <recommendedName>
        <fullName evidence="9">Odorant receptor</fullName>
    </recommendedName>
</protein>
<evidence type="ECO:0000256" key="9">
    <source>
        <dbReference type="RuleBase" id="RU351113"/>
    </source>
</evidence>
<dbReference type="AlphaFoldDB" id="A0A6P3WVZ8"/>
<gene>
    <name evidence="11" type="primary">LOC106742106</name>
</gene>
<dbReference type="GO" id="GO:0005886">
    <property type="term" value="C:plasma membrane"/>
    <property type="evidence" value="ECO:0007669"/>
    <property type="project" value="UniProtKB-SubCell"/>
</dbReference>
<keyword evidence="8 9" id="KW-0807">Transducer</keyword>
<proteinExistence type="inferred from homology"/>
<evidence type="ECO:0000256" key="6">
    <source>
        <dbReference type="ARBA" id="ARBA00023136"/>
    </source>
</evidence>
<accession>A0A6P3WVZ8</accession>
<evidence type="ECO:0000313" key="10">
    <source>
        <dbReference type="Proteomes" id="UP000515204"/>
    </source>
</evidence>
<dbReference type="OrthoDB" id="7634903at2759"/>
<keyword evidence="5 9" id="KW-1133">Transmembrane helix</keyword>
<dbReference type="RefSeq" id="XP_014470225.1">
    <property type="nucleotide sequence ID" value="XM_014614739.1"/>
</dbReference>